<dbReference type="SUPFAM" id="SSF53822">
    <property type="entry name" value="Periplasmic binding protein-like I"/>
    <property type="match status" value="1"/>
</dbReference>
<dbReference type="PANTHER" id="PTHR30146:SF109">
    <property type="entry name" value="HTH-TYPE TRANSCRIPTIONAL REGULATOR GALS"/>
    <property type="match status" value="1"/>
</dbReference>
<comment type="caution">
    <text evidence="5">The sequence shown here is derived from an EMBL/GenBank/DDBJ whole genome shotgun (WGS) entry which is preliminary data.</text>
</comment>
<sequence>MVTIKDIAKKAQVSVTTVSRALNGYDDVNKETRKKIIGVAEQLGYSPNIAARSLISKKTKTIGLLLSNVTRASSKDNIVFEVLCGMNDRAGELDYDLVLFSTTPQKQKIKSYKKLCNERGVDGVIISGIRLDDPYLEEIVSSDIPCVLIDIPLQGPNVGYVTSDNVKGAYTAVRHLLDNGHRHIGLINGHSQADVSIHRLKGYADALESCGIPYNEAYVVDGAFSESGAREAMYRLYSRFPELTAVFCASDLMALGAIQAVQGLGRLVPEDISVVGFDNIDLTAYHSPAITTVNQHKYETGYQAAQLLVDMLEGRNVNHHIVLNTELVKRESVRSLTRSNG</sequence>
<dbReference type="RefSeq" id="WP_188994831.1">
    <property type="nucleotide sequence ID" value="NZ_BMHP01000003.1"/>
</dbReference>
<dbReference type="Pfam" id="PF13377">
    <property type="entry name" value="Peripla_BP_3"/>
    <property type="match status" value="1"/>
</dbReference>
<organism evidence="5 6">
    <name type="scientific">Paenibacillus nasutitermitis</name>
    <dbReference type="NCBI Taxonomy" id="1652958"/>
    <lineage>
        <taxon>Bacteria</taxon>
        <taxon>Bacillati</taxon>
        <taxon>Bacillota</taxon>
        <taxon>Bacilli</taxon>
        <taxon>Bacillales</taxon>
        <taxon>Paenibacillaceae</taxon>
        <taxon>Paenibacillus</taxon>
    </lineage>
</organism>
<dbReference type="Pfam" id="PF00356">
    <property type="entry name" value="LacI"/>
    <property type="match status" value="1"/>
</dbReference>
<dbReference type="Gene3D" id="1.10.260.40">
    <property type="entry name" value="lambda repressor-like DNA-binding domains"/>
    <property type="match status" value="1"/>
</dbReference>
<gene>
    <name evidence="5" type="ORF">GCM10010911_43350</name>
</gene>
<dbReference type="PROSITE" id="PS50932">
    <property type="entry name" value="HTH_LACI_2"/>
    <property type="match status" value="1"/>
</dbReference>
<dbReference type="AlphaFoldDB" id="A0A916Z7N6"/>
<dbReference type="InterPro" id="IPR000843">
    <property type="entry name" value="HTH_LacI"/>
</dbReference>
<dbReference type="InterPro" id="IPR046335">
    <property type="entry name" value="LacI/GalR-like_sensor"/>
</dbReference>
<evidence type="ECO:0000259" key="4">
    <source>
        <dbReference type="PROSITE" id="PS50932"/>
    </source>
</evidence>
<evidence type="ECO:0000256" key="2">
    <source>
        <dbReference type="ARBA" id="ARBA00023125"/>
    </source>
</evidence>
<evidence type="ECO:0000313" key="6">
    <source>
        <dbReference type="Proteomes" id="UP000612456"/>
    </source>
</evidence>
<dbReference type="GO" id="GO:0003700">
    <property type="term" value="F:DNA-binding transcription factor activity"/>
    <property type="evidence" value="ECO:0007669"/>
    <property type="project" value="TreeGrafter"/>
</dbReference>
<dbReference type="EMBL" id="BMHP01000003">
    <property type="protein sequence ID" value="GGD80556.1"/>
    <property type="molecule type" value="Genomic_DNA"/>
</dbReference>
<keyword evidence="1" id="KW-0805">Transcription regulation</keyword>
<dbReference type="GO" id="GO:0000976">
    <property type="term" value="F:transcription cis-regulatory region binding"/>
    <property type="evidence" value="ECO:0007669"/>
    <property type="project" value="TreeGrafter"/>
</dbReference>
<evidence type="ECO:0000256" key="1">
    <source>
        <dbReference type="ARBA" id="ARBA00023015"/>
    </source>
</evidence>
<evidence type="ECO:0000256" key="3">
    <source>
        <dbReference type="ARBA" id="ARBA00023163"/>
    </source>
</evidence>
<dbReference type="SUPFAM" id="SSF47413">
    <property type="entry name" value="lambda repressor-like DNA-binding domains"/>
    <property type="match status" value="1"/>
</dbReference>
<dbReference type="PRINTS" id="PR00036">
    <property type="entry name" value="HTHLACI"/>
</dbReference>
<dbReference type="Gene3D" id="3.40.50.2300">
    <property type="match status" value="2"/>
</dbReference>
<proteinExistence type="predicted"/>
<name>A0A916Z7N6_9BACL</name>
<dbReference type="SMART" id="SM00354">
    <property type="entry name" value="HTH_LACI"/>
    <property type="match status" value="1"/>
</dbReference>
<dbReference type="InterPro" id="IPR028082">
    <property type="entry name" value="Peripla_BP_I"/>
</dbReference>
<dbReference type="InterPro" id="IPR010982">
    <property type="entry name" value="Lambda_DNA-bd_dom_sf"/>
</dbReference>
<accession>A0A916Z7N6</accession>
<dbReference type="CDD" id="cd06267">
    <property type="entry name" value="PBP1_LacI_sugar_binding-like"/>
    <property type="match status" value="1"/>
</dbReference>
<reference evidence="5" key="1">
    <citation type="journal article" date="2014" name="Int. J. Syst. Evol. Microbiol.">
        <title>Complete genome sequence of Corynebacterium casei LMG S-19264T (=DSM 44701T), isolated from a smear-ripened cheese.</title>
        <authorList>
            <consortium name="US DOE Joint Genome Institute (JGI-PGF)"/>
            <person name="Walter F."/>
            <person name="Albersmeier A."/>
            <person name="Kalinowski J."/>
            <person name="Ruckert C."/>
        </authorList>
    </citation>
    <scope>NUCLEOTIDE SEQUENCE</scope>
    <source>
        <strain evidence="5">CGMCC 1.15178</strain>
    </source>
</reference>
<keyword evidence="6" id="KW-1185">Reference proteome</keyword>
<dbReference type="PANTHER" id="PTHR30146">
    <property type="entry name" value="LACI-RELATED TRANSCRIPTIONAL REPRESSOR"/>
    <property type="match status" value="1"/>
</dbReference>
<keyword evidence="2" id="KW-0238">DNA-binding</keyword>
<protein>
    <submittedName>
        <fullName evidence="5">LacI family transcriptional regulator</fullName>
    </submittedName>
</protein>
<dbReference type="PROSITE" id="PS00356">
    <property type="entry name" value="HTH_LACI_1"/>
    <property type="match status" value="1"/>
</dbReference>
<reference evidence="5" key="2">
    <citation type="submission" date="2020-09" db="EMBL/GenBank/DDBJ databases">
        <authorList>
            <person name="Sun Q."/>
            <person name="Zhou Y."/>
        </authorList>
    </citation>
    <scope>NUCLEOTIDE SEQUENCE</scope>
    <source>
        <strain evidence="5">CGMCC 1.15178</strain>
    </source>
</reference>
<dbReference type="Proteomes" id="UP000612456">
    <property type="component" value="Unassembled WGS sequence"/>
</dbReference>
<evidence type="ECO:0000313" key="5">
    <source>
        <dbReference type="EMBL" id="GGD80556.1"/>
    </source>
</evidence>
<feature type="domain" description="HTH lacI-type" evidence="4">
    <location>
        <begin position="2"/>
        <end position="56"/>
    </location>
</feature>
<keyword evidence="3" id="KW-0804">Transcription</keyword>
<dbReference type="CDD" id="cd01392">
    <property type="entry name" value="HTH_LacI"/>
    <property type="match status" value="1"/>
</dbReference>